<dbReference type="InterPro" id="IPR020846">
    <property type="entry name" value="MFS_dom"/>
</dbReference>
<protein>
    <submittedName>
        <fullName evidence="8">MFS transporter metabolite:H+ symporter</fullName>
    </submittedName>
</protein>
<evidence type="ECO:0000313" key="8">
    <source>
        <dbReference type="EMBL" id="AHH95896.1"/>
    </source>
</evidence>
<keyword evidence="4 6" id="KW-1133">Transmembrane helix</keyword>
<organism evidence="8 9">
    <name type="scientific">Kutzneria albida DSM 43870</name>
    <dbReference type="NCBI Taxonomy" id="1449976"/>
    <lineage>
        <taxon>Bacteria</taxon>
        <taxon>Bacillati</taxon>
        <taxon>Actinomycetota</taxon>
        <taxon>Actinomycetes</taxon>
        <taxon>Pseudonocardiales</taxon>
        <taxon>Pseudonocardiaceae</taxon>
        <taxon>Kutzneria</taxon>
    </lineage>
</organism>
<feature type="transmembrane region" description="Helical" evidence="6">
    <location>
        <begin position="12"/>
        <end position="42"/>
    </location>
</feature>
<dbReference type="AlphaFoldDB" id="W5W5X6"/>
<keyword evidence="2" id="KW-0813">Transport</keyword>
<keyword evidence="3 6" id="KW-0812">Transmembrane</keyword>
<dbReference type="PROSITE" id="PS00216">
    <property type="entry name" value="SUGAR_TRANSPORT_1"/>
    <property type="match status" value="1"/>
</dbReference>
<name>W5W5X6_9PSEU</name>
<dbReference type="SUPFAM" id="SSF103473">
    <property type="entry name" value="MFS general substrate transporter"/>
    <property type="match status" value="1"/>
</dbReference>
<dbReference type="InterPro" id="IPR005829">
    <property type="entry name" value="Sugar_transporter_CS"/>
</dbReference>
<dbReference type="OrthoDB" id="9109650at2"/>
<feature type="transmembrane region" description="Helical" evidence="6">
    <location>
        <begin position="339"/>
        <end position="361"/>
    </location>
</feature>
<dbReference type="Proteomes" id="UP000019225">
    <property type="component" value="Chromosome"/>
</dbReference>
<evidence type="ECO:0000256" key="6">
    <source>
        <dbReference type="SAM" id="Phobius"/>
    </source>
</evidence>
<dbReference type="CDD" id="cd17316">
    <property type="entry name" value="MFS_SV2_like"/>
    <property type="match status" value="1"/>
</dbReference>
<feature type="transmembrane region" description="Helical" evidence="6">
    <location>
        <begin position="48"/>
        <end position="67"/>
    </location>
</feature>
<feature type="transmembrane region" description="Helical" evidence="6">
    <location>
        <begin position="402"/>
        <end position="421"/>
    </location>
</feature>
<evidence type="ECO:0000256" key="5">
    <source>
        <dbReference type="ARBA" id="ARBA00023136"/>
    </source>
</evidence>
<feature type="transmembrane region" description="Helical" evidence="6">
    <location>
        <begin position="104"/>
        <end position="125"/>
    </location>
</feature>
<keyword evidence="5 6" id="KW-0472">Membrane</keyword>
<dbReference type="EMBL" id="CP007155">
    <property type="protein sequence ID" value="AHH95896.1"/>
    <property type="molecule type" value="Genomic_DNA"/>
</dbReference>
<feature type="transmembrane region" description="Helical" evidence="6">
    <location>
        <begin position="315"/>
        <end position="333"/>
    </location>
</feature>
<dbReference type="InterPro" id="IPR036259">
    <property type="entry name" value="MFS_trans_sf"/>
</dbReference>
<keyword evidence="9" id="KW-1185">Reference proteome</keyword>
<feature type="transmembrane region" description="Helical" evidence="6">
    <location>
        <begin position="172"/>
        <end position="191"/>
    </location>
</feature>
<evidence type="ECO:0000259" key="7">
    <source>
        <dbReference type="PROSITE" id="PS50850"/>
    </source>
</evidence>
<dbReference type="PANTHER" id="PTHR23511">
    <property type="entry name" value="SYNAPTIC VESICLE GLYCOPROTEIN 2"/>
    <property type="match status" value="1"/>
</dbReference>
<feature type="transmembrane region" description="Helical" evidence="6">
    <location>
        <begin position="287"/>
        <end position="308"/>
    </location>
</feature>
<reference evidence="8 9" key="1">
    <citation type="journal article" date="2014" name="BMC Genomics">
        <title>Complete genome sequence of producer of the glycopeptide antibiotic Aculeximycin Kutzneria albida DSM 43870T, a representative of minor genus of Pseudonocardiaceae.</title>
        <authorList>
            <person name="Rebets Y."/>
            <person name="Tokovenko B."/>
            <person name="Lushchyk I."/>
            <person name="Ruckert C."/>
            <person name="Zaburannyi N."/>
            <person name="Bechthold A."/>
            <person name="Kalinowski J."/>
            <person name="Luzhetskyy A."/>
        </authorList>
    </citation>
    <scope>NUCLEOTIDE SEQUENCE [LARGE SCALE GENOMIC DNA]</scope>
    <source>
        <strain evidence="8">DSM 43870</strain>
    </source>
</reference>
<evidence type="ECO:0000313" key="9">
    <source>
        <dbReference type="Proteomes" id="UP000019225"/>
    </source>
</evidence>
<dbReference type="Gene3D" id="1.20.1250.20">
    <property type="entry name" value="MFS general substrate transporter like domains"/>
    <property type="match status" value="1"/>
</dbReference>
<evidence type="ECO:0000256" key="3">
    <source>
        <dbReference type="ARBA" id="ARBA00022692"/>
    </source>
</evidence>
<evidence type="ECO:0000256" key="1">
    <source>
        <dbReference type="ARBA" id="ARBA00004651"/>
    </source>
</evidence>
<feature type="transmembrane region" description="Helical" evidence="6">
    <location>
        <begin position="79"/>
        <end position="98"/>
    </location>
</feature>
<feature type="transmembrane region" description="Helical" evidence="6">
    <location>
        <begin position="373"/>
        <end position="396"/>
    </location>
</feature>
<dbReference type="eggNOG" id="COG0477">
    <property type="taxonomic scope" value="Bacteria"/>
</dbReference>
<dbReference type="STRING" id="1449976.KALB_2528"/>
<feature type="transmembrane region" description="Helical" evidence="6">
    <location>
        <begin position="252"/>
        <end position="275"/>
    </location>
</feature>
<dbReference type="PROSITE" id="PS50850">
    <property type="entry name" value="MFS"/>
    <property type="match status" value="1"/>
</dbReference>
<feature type="domain" description="Major facilitator superfamily (MFS) profile" evidence="7">
    <location>
        <begin position="13"/>
        <end position="426"/>
    </location>
</feature>
<dbReference type="KEGG" id="kal:KALB_2528"/>
<dbReference type="GO" id="GO:0022857">
    <property type="term" value="F:transmembrane transporter activity"/>
    <property type="evidence" value="ECO:0007669"/>
    <property type="project" value="InterPro"/>
</dbReference>
<evidence type="ECO:0000256" key="4">
    <source>
        <dbReference type="ARBA" id="ARBA00022989"/>
    </source>
</evidence>
<sequence length="439" mass="46659">MNRLPITRGHRLATVAVGCGLFFDFYEIFLAGVLGGVLGAQFHLGKPAQALVLSSAFLGMFVGALTLGRMADRLGRRRAFLLSTAVYSVFSLVGAFSFDPVVLVLARLCAGFGIGAEPALADTYLGDLLPARDRGRYTALAYTFGFLGFPAVGFLGQWLVPIAPLGIEGWRWMFVLGALGSVLVFALRAGLPESPRWLEAVGRTEEAEAIVRRFEAQAGTPLPDPVEPATVDTRQDGGLGVLLRPPYRRRTIMMVVLQVLQPVGYYGFGTLVPLVLVAKGYPVVQSLLFSAVTFLGYPIGSALSVPIVERIERKHLVIGSALGMAAFGIAFGSATSTTWIVLLGFGYTAVSNVFSNAFHIYQAEIFPTAVRGTAVSGIYSLSRLATGLMPFVLLPLAQDSGLLFALIAGAMVLLALDVAVLGPRTTGVALEELNSVQPS</sequence>
<dbReference type="GO" id="GO:0005886">
    <property type="term" value="C:plasma membrane"/>
    <property type="evidence" value="ECO:0007669"/>
    <property type="project" value="UniProtKB-SubCell"/>
</dbReference>
<comment type="subcellular location">
    <subcellularLocation>
        <location evidence="1">Cell membrane</location>
        <topology evidence="1">Multi-pass membrane protein</topology>
    </subcellularLocation>
</comment>
<dbReference type="Pfam" id="PF00083">
    <property type="entry name" value="Sugar_tr"/>
    <property type="match status" value="1"/>
</dbReference>
<dbReference type="HOGENOM" id="CLU_001265_46_6_11"/>
<dbReference type="InterPro" id="IPR005828">
    <property type="entry name" value="MFS_sugar_transport-like"/>
</dbReference>
<accession>W5W5X6</accession>
<dbReference type="PANTHER" id="PTHR23511:SF34">
    <property type="entry name" value="SYNAPTIC VESICLE GLYCOPROTEIN 2"/>
    <property type="match status" value="1"/>
</dbReference>
<gene>
    <name evidence="8" type="ORF">KALB_2528</name>
</gene>
<dbReference type="PATRIC" id="fig|1449976.3.peg.2532"/>
<evidence type="ECO:0000256" key="2">
    <source>
        <dbReference type="ARBA" id="ARBA00022448"/>
    </source>
</evidence>
<proteinExistence type="predicted"/>
<feature type="transmembrane region" description="Helical" evidence="6">
    <location>
        <begin position="137"/>
        <end position="160"/>
    </location>
</feature>